<protein>
    <recommendedName>
        <fullName evidence="3">Flagellar protein FliS</fullName>
    </recommendedName>
</protein>
<evidence type="ECO:0000313" key="1">
    <source>
        <dbReference type="EMBL" id="UOQ86207.1"/>
    </source>
</evidence>
<accession>A0ABY4GRB8</accession>
<dbReference type="EMBL" id="CP095071">
    <property type="protein sequence ID" value="UOQ86207.1"/>
    <property type="molecule type" value="Genomic_DNA"/>
</dbReference>
<evidence type="ECO:0008006" key="3">
    <source>
        <dbReference type="Google" id="ProtNLM"/>
    </source>
</evidence>
<dbReference type="RefSeq" id="WP_244746528.1">
    <property type="nucleotide sequence ID" value="NZ_CP095071.1"/>
</dbReference>
<reference evidence="1 2" key="1">
    <citation type="submission" date="2022-04" db="EMBL/GenBank/DDBJ databases">
        <title>Gracilibacillus sp. isolated from saltern.</title>
        <authorList>
            <person name="Won M."/>
            <person name="Lee C.-M."/>
            <person name="Woen H.-Y."/>
            <person name="Kwon S.-W."/>
        </authorList>
    </citation>
    <scope>NUCLEOTIDE SEQUENCE [LARGE SCALE GENOMIC DNA]</scope>
    <source>
        <strain evidence="1 2">SSPM10-3</strain>
    </source>
</reference>
<sequence length="138" mass="15872">MNRELKTIYGSRRVVTMNTNSTEAQSEIMSMEYFDALLVDARHTLLQLMESVESGSAVNKAQAKRDLENALKRYETLLRTITPYASEGWLRYYYANIRDKASAEVSILRKMVDVVATDGVRLTEYVRRYISALIGDKY</sequence>
<gene>
    <name evidence="1" type="ORF">MUN87_04730</name>
</gene>
<evidence type="ECO:0000313" key="2">
    <source>
        <dbReference type="Proteomes" id="UP000831537"/>
    </source>
</evidence>
<organism evidence="1 2">
    <name type="scientific">Gracilibacillus salinarum</name>
    <dbReference type="NCBI Taxonomy" id="2932255"/>
    <lineage>
        <taxon>Bacteria</taxon>
        <taxon>Bacillati</taxon>
        <taxon>Bacillota</taxon>
        <taxon>Bacilli</taxon>
        <taxon>Bacillales</taxon>
        <taxon>Bacillaceae</taxon>
        <taxon>Gracilibacillus</taxon>
    </lineage>
</organism>
<keyword evidence="2" id="KW-1185">Reference proteome</keyword>
<dbReference type="Proteomes" id="UP000831537">
    <property type="component" value="Chromosome"/>
</dbReference>
<name>A0ABY4GRB8_9BACI</name>
<proteinExistence type="predicted"/>